<proteinExistence type="predicted"/>
<comment type="caution">
    <text evidence="9">The sequence shown here is derived from an EMBL/GenBank/DDBJ whole genome shotgun (WGS) entry which is preliminary data.</text>
</comment>
<evidence type="ECO:0000313" key="9">
    <source>
        <dbReference type="EMBL" id="GHD17724.1"/>
    </source>
</evidence>
<dbReference type="Gene3D" id="1.10.1060.10">
    <property type="entry name" value="Alpha-helical ferredoxin"/>
    <property type="match status" value="1"/>
</dbReference>
<reference evidence="9" key="2">
    <citation type="submission" date="2020-09" db="EMBL/GenBank/DDBJ databases">
        <authorList>
            <person name="Sun Q."/>
            <person name="Kim S."/>
        </authorList>
    </citation>
    <scope>NUCLEOTIDE SEQUENCE</scope>
    <source>
        <strain evidence="9">KCTC 42249</strain>
    </source>
</reference>
<dbReference type="InterPro" id="IPR051684">
    <property type="entry name" value="Electron_Trans/Redox"/>
</dbReference>
<keyword evidence="10" id="KW-1185">Reference proteome</keyword>
<evidence type="ECO:0000259" key="8">
    <source>
        <dbReference type="PROSITE" id="PS51379"/>
    </source>
</evidence>
<dbReference type="EMBL" id="BMZQ01000002">
    <property type="protein sequence ID" value="GHD17724.1"/>
    <property type="molecule type" value="Genomic_DNA"/>
</dbReference>
<dbReference type="PANTHER" id="PTHR30176:SF3">
    <property type="entry name" value="FERREDOXIN-TYPE PROTEIN NAPH"/>
    <property type="match status" value="1"/>
</dbReference>
<evidence type="ECO:0000256" key="4">
    <source>
        <dbReference type="ARBA" id="ARBA00022982"/>
    </source>
</evidence>
<dbReference type="Pfam" id="PF11614">
    <property type="entry name" value="FixG_C"/>
    <property type="match status" value="1"/>
</dbReference>
<dbReference type="InterPro" id="IPR013783">
    <property type="entry name" value="Ig-like_fold"/>
</dbReference>
<keyword evidence="7" id="KW-0812">Transmembrane</keyword>
<feature type="transmembrane region" description="Helical" evidence="7">
    <location>
        <begin position="374"/>
        <end position="392"/>
    </location>
</feature>
<feature type="domain" description="4Fe-4S ferredoxin-type" evidence="8">
    <location>
        <begin position="276"/>
        <end position="304"/>
    </location>
</feature>
<evidence type="ECO:0000256" key="1">
    <source>
        <dbReference type="ARBA" id="ARBA00022448"/>
    </source>
</evidence>
<keyword evidence="4" id="KW-0249">Electron transport</keyword>
<evidence type="ECO:0000256" key="2">
    <source>
        <dbReference type="ARBA" id="ARBA00022485"/>
    </source>
</evidence>
<dbReference type="GO" id="GO:0046872">
    <property type="term" value="F:metal ion binding"/>
    <property type="evidence" value="ECO:0007669"/>
    <property type="project" value="UniProtKB-KW"/>
</dbReference>
<dbReference type="NCBIfam" id="TIGR02745">
    <property type="entry name" value="ccoG_rdxA_fixG"/>
    <property type="match status" value="1"/>
</dbReference>
<keyword evidence="1" id="KW-0813">Transport</keyword>
<dbReference type="PROSITE" id="PS00198">
    <property type="entry name" value="4FE4S_FER_1"/>
    <property type="match status" value="1"/>
</dbReference>
<feature type="transmembrane region" description="Helical" evidence="7">
    <location>
        <begin position="104"/>
        <end position="125"/>
    </location>
</feature>
<reference evidence="9" key="1">
    <citation type="journal article" date="2014" name="Int. J. Syst. Evol. Microbiol.">
        <title>Complete genome sequence of Corynebacterium casei LMG S-19264T (=DSM 44701T), isolated from a smear-ripened cheese.</title>
        <authorList>
            <consortium name="US DOE Joint Genome Institute (JGI-PGF)"/>
            <person name="Walter F."/>
            <person name="Albersmeier A."/>
            <person name="Kalinowski J."/>
            <person name="Ruckert C."/>
        </authorList>
    </citation>
    <scope>NUCLEOTIDE SEQUENCE</scope>
    <source>
        <strain evidence="9">KCTC 42249</strain>
    </source>
</reference>
<keyword evidence="6" id="KW-0411">Iron-sulfur</keyword>
<keyword evidence="2" id="KW-0004">4Fe-4S</keyword>
<dbReference type="InterPro" id="IPR017900">
    <property type="entry name" value="4Fe4S_Fe_S_CS"/>
</dbReference>
<keyword evidence="5" id="KW-0408">Iron</keyword>
<keyword evidence="7" id="KW-0472">Membrane</keyword>
<evidence type="ECO:0000313" key="10">
    <source>
        <dbReference type="Proteomes" id="UP000630142"/>
    </source>
</evidence>
<dbReference type="GO" id="GO:0051539">
    <property type="term" value="F:4 iron, 4 sulfur cluster binding"/>
    <property type="evidence" value="ECO:0007669"/>
    <property type="project" value="UniProtKB-KW"/>
</dbReference>
<accession>A0A8J3DQS0</accession>
<feature type="transmembrane region" description="Helical" evidence="7">
    <location>
        <begin position="214"/>
        <end position="232"/>
    </location>
</feature>
<evidence type="ECO:0000256" key="6">
    <source>
        <dbReference type="ARBA" id="ARBA00023014"/>
    </source>
</evidence>
<dbReference type="InterPro" id="IPR032879">
    <property type="entry name" value="FixG_C"/>
</dbReference>
<keyword evidence="3" id="KW-0479">Metal-binding</keyword>
<protein>
    <submittedName>
        <fullName evidence="9">Cytochrome c oxidase accessory protein CcoG</fullName>
    </submittedName>
</protein>
<gene>
    <name evidence="9" type="primary">fixG</name>
    <name evidence="9" type="ORF">GCM10016234_27190</name>
</gene>
<organism evidence="9 10">
    <name type="scientific">Tianweitania populi</name>
    <dbReference type="NCBI Taxonomy" id="1607949"/>
    <lineage>
        <taxon>Bacteria</taxon>
        <taxon>Pseudomonadati</taxon>
        <taxon>Pseudomonadota</taxon>
        <taxon>Alphaproteobacteria</taxon>
        <taxon>Hyphomicrobiales</taxon>
        <taxon>Phyllobacteriaceae</taxon>
        <taxon>Tianweitania</taxon>
    </lineage>
</organism>
<dbReference type="Pfam" id="PF13746">
    <property type="entry name" value="Fer4_18"/>
    <property type="match status" value="1"/>
</dbReference>
<dbReference type="SUPFAM" id="SSF54862">
    <property type="entry name" value="4Fe-4S ferredoxins"/>
    <property type="match status" value="1"/>
</dbReference>
<feature type="transmembrane region" description="Helical" evidence="7">
    <location>
        <begin position="174"/>
        <end position="194"/>
    </location>
</feature>
<sequence length="511" mass="57514">MATLLDTIHSDPRGTAVPVENATPVNNHEFRADYEARRKIFPSRVQGFYRRLKWILVAVLLGIYWLTPWIRWDRGPNAPDQAVLLDLAHRRFYFFTIEIWPQEFYYVAGLLIMAGLGLFLVTSVAGRAWCGYACPQTVWTDLFIQVERWVEGDRNARMKLDAAPWTLSKWRKRLTVWASWILISVATGGAWVFYFADAPTLAREIVTLQAAPTAYFTILTLAATTFWLAGFMREQVCTYMCPWPRIQGTMLDENSLIVTYNDWRGEPRSRHSKKAVAQGLDVGDCVDCNACVAACPMGIDIRDGQQLECITCALCIDACDTVMDKVGRPQGLISYSTLVDFEHHTQTTKAQGREAAKAEQKRVSLARMATPRTILYFALWAAIGLGMLFVLFTRGHLDVTVLHDRAPLYTTLSDGSVRNGFTLKLASKTLEERPLELHLEGLEDAVMWTAENETRARSLSVIVPPDAVRDLRVFVSRPRGATPDDFTFVLTDPESGETVASKAQFEAGAKR</sequence>
<evidence type="ECO:0000256" key="3">
    <source>
        <dbReference type="ARBA" id="ARBA00022723"/>
    </source>
</evidence>
<dbReference type="AlphaFoldDB" id="A0A8J3DQS0"/>
<dbReference type="Gene3D" id="2.60.40.10">
    <property type="entry name" value="Immunoglobulins"/>
    <property type="match status" value="1"/>
</dbReference>
<dbReference type="Pfam" id="PF12801">
    <property type="entry name" value="Fer4_5"/>
    <property type="match status" value="1"/>
</dbReference>
<dbReference type="PROSITE" id="PS51379">
    <property type="entry name" value="4FE4S_FER_2"/>
    <property type="match status" value="1"/>
</dbReference>
<keyword evidence="7" id="KW-1133">Transmembrane helix</keyword>
<dbReference type="InterPro" id="IPR014116">
    <property type="entry name" value="Cyt_c_oxidase_cbb3_FixG"/>
</dbReference>
<feature type="transmembrane region" description="Helical" evidence="7">
    <location>
        <begin position="52"/>
        <end position="70"/>
    </location>
</feature>
<evidence type="ECO:0000256" key="5">
    <source>
        <dbReference type="ARBA" id="ARBA00023004"/>
    </source>
</evidence>
<dbReference type="InterPro" id="IPR009051">
    <property type="entry name" value="Helical_ferredxn"/>
</dbReference>
<dbReference type="GO" id="GO:0005886">
    <property type="term" value="C:plasma membrane"/>
    <property type="evidence" value="ECO:0007669"/>
    <property type="project" value="TreeGrafter"/>
</dbReference>
<dbReference type="PANTHER" id="PTHR30176">
    <property type="entry name" value="FERREDOXIN-TYPE PROTEIN NAPH"/>
    <property type="match status" value="1"/>
</dbReference>
<name>A0A8J3DQS0_9HYPH</name>
<dbReference type="InterPro" id="IPR017896">
    <property type="entry name" value="4Fe4S_Fe-S-bd"/>
</dbReference>
<dbReference type="RefSeq" id="WP_189504685.1">
    <property type="nucleotide sequence ID" value="NZ_BMZQ01000002.1"/>
</dbReference>
<evidence type="ECO:0000256" key="7">
    <source>
        <dbReference type="SAM" id="Phobius"/>
    </source>
</evidence>
<dbReference type="Proteomes" id="UP000630142">
    <property type="component" value="Unassembled WGS sequence"/>
</dbReference>